<keyword evidence="4 7" id="KW-0812">Transmembrane</keyword>
<organism evidence="10 11">
    <name type="scientific">Streptococcus cuniculipharyngis</name>
    <dbReference type="NCBI Taxonomy" id="1562651"/>
    <lineage>
        <taxon>Bacteria</taxon>
        <taxon>Bacillati</taxon>
        <taxon>Bacillota</taxon>
        <taxon>Bacilli</taxon>
        <taxon>Lactobacillales</taxon>
        <taxon>Streptococcaceae</taxon>
        <taxon>Streptococcus</taxon>
    </lineage>
</organism>
<feature type="transmembrane region" description="Helical" evidence="7">
    <location>
        <begin position="16"/>
        <end position="40"/>
    </location>
</feature>
<dbReference type="PANTHER" id="PTHR30460">
    <property type="entry name" value="MODERATE CONDUCTANCE MECHANOSENSITIVE CHANNEL YBIO"/>
    <property type="match status" value="1"/>
</dbReference>
<dbReference type="SUPFAM" id="SSF50182">
    <property type="entry name" value="Sm-like ribonucleoproteins"/>
    <property type="match status" value="1"/>
</dbReference>
<feature type="domain" description="Mechanosensitive ion channel transmembrane helices 2/3" evidence="9">
    <location>
        <begin position="6"/>
        <end position="42"/>
    </location>
</feature>
<dbReference type="InterPro" id="IPR023408">
    <property type="entry name" value="MscS_beta-dom_sf"/>
</dbReference>
<keyword evidence="11" id="KW-1185">Reference proteome</keyword>
<comment type="caution">
    <text evidence="10">The sequence shown here is derived from an EMBL/GenBank/DDBJ whole genome shotgun (WGS) entry which is preliminary data.</text>
</comment>
<dbReference type="AlphaFoldDB" id="A0A5C5SBT6"/>
<evidence type="ECO:0000256" key="6">
    <source>
        <dbReference type="ARBA" id="ARBA00023136"/>
    </source>
</evidence>
<dbReference type="Gene3D" id="1.10.287.1260">
    <property type="match status" value="1"/>
</dbReference>
<keyword evidence="3" id="KW-1003">Cell membrane</keyword>
<comment type="subcellular location">
    <subcellularLocation>
        <location evidence="1">Cell membrane</location>
        <topology evidence="1">Multi-pass membrane protein</topology>
    </subcellularLocation>
</comment>
<dbReference type="EMBL" id="VOHL01000004">
    <property type="protein sequence ID" value="TWS97382.1"/>
    <property type="molecule type" value="Genomic_DNA"/>
</dbReference>
<dbReference type="Proteomes" id="UP000317430">
    <property type="component" value="Unassembled WGS sequence"/>
</dbReference>
<comment type="similarity">
    <text evidence="2">Belongs to the MscS (TC 1.A.23) family.</text>
</comment>
<accession>A0A5C5SBT6</accession>
<keyword evidence="5 7" id="KW-1133">Transmembrane helix</keyword>
<dbReference type="PANTHER" id="PTHR30460:SF0">
    <property type="entry name" value="MODERATE CONDUCTANCE MECHANOSENSITIVE CHANNEL YBIO"/>
    <property type="match status" value="1"/>
</dbReference>
<dbReference type="SUPFAM" id="SSF82861">
    <property type="entry name" value="Mechanosensitive channel protein MscS (YggB), transmembrane region"/>
    <property type="match status" value="1"/>
</dbReference>
<dbReference type="InterPro" id="IPR011014">
    <property type="entry name" value="MscS_channel_TM-2"/>
</dbReference>
<dbReference type="InterPro" id="IPR010920">
    <property type="entry name" value="LSM_dom_sf"/>
</dbReference>
<feature type="domain" description="Mechanosensitive ion channel MscS" evidence="8">
    <location>
        <begin position="48"/>
        <end position="111"/>
    </location>
</feature>
<name>A0A5C5SBT6_9STRE</name>
<dbReference type="Pfam" id="PF00924">
    <property type="entry name" value="MS_channel_2nd"/>
    <property type="match status" value="1"/>
</dbReference>
<dbReference type="RefSeq" id="WP_146567508.1">
    <property type="nucleotide sequence ID" value="NZ_VOHL01000004.1"/>
</dbReference>
<protein>
    <submittedName>
        <fullName evidence="10">Mechanosensitive ion channel</fullName>
    </submittedName>
</protein>
<evidence type="ECO:0000256" key="3">
    <source>
        <dbReference type="ARBA" id="ARBA00022475"/>
    </source>
</evidence>
<keyword evidence="6 7" id="KW-0472">Membrane</keyword>
<gene>
    <name evidence="10" type="ORF">FRX57_05505</name>
</gene>
<dbReference type="OrthoDB" id="9809206at2"/>
<dbReference type="InterPro" id="IPR006685">
    <property type="entry name" value="MscS_channel_2nd"/>
</dbReference>
<evidence type="ECO:0000259" key="9">
    <source>
        <dbReference type="Pfam" id="PF21088"/>
    </source>
</evidence>
<dbReference type="InterPro" id="IPR045276">
    <property type="entry name" value="YbiO_bact"/>
</dbReference>
<evidence type="ECO:0000256" key="7">
    <source>
        <dbReference type="SAM" id="Phobius"/>
    </source>
</evidence>
<sequence>MIYNLLDYSLCFLLTYWIFLVIGVPVSGLLAGAGLTGLAIGLRAQGFLTDVINGIFILIEHQYDVRETIKVTTVTGRVTKVGLRTSQLSYPDGSLHFIPNRQITLVSNLSRDKRRDRIDFPFEQDHHPKKTLSKLILW</sequence>
<evidence type="ECO:0000256" key="1">
    <source>
        <dbReference type="ARBA" id="ARBA00004651"/>
    </source>
</evidence>
<evidence type="ECO:0000256" key="4">
    <source>
        <dbReference type="ARBA" id="ARBA00022692"/>
    </source>
</evidence>
<evidence type="ECO:0000256" key="2">
    <source>
        <dbReference type="ARBA" id="ARBA00008017"/>
    </source>
</evidence>
<dbReference type="InterPro" id="IPR049142">
    <property type="entry name" value="MS_channel_1st"/>
</dbReference>
<dbReference type="Gene3D" id="2.30.30.60">
    <property type="match status" value="1"/>
</dbReference>
<dbReference type="GO" id="GO:0005886">
    <property type="term" value="C:plasma membrane"/>
    <property type="evidence" value="ECO:0007669"/>
    <property type="project" value="UniProtKB-SubCell"/>
</dbReference>
<evidence type="ECO:0000256" key="5">
    <source>
        <dbReference type="ARBA" id="ARBA00022989"/>
    </source>
</evidence>
<dbReference type="GO" id="GO:0008381">
    <property type="term" value="F:mechanosensitive monoatomic ion channel activity"/>
    <property type="evidence" value="ECO:0007669"/>
    <property type="project" value="InterPro"/>
</dbReference>
<dbReference type="Pfam" id="PF21088">
    <property type="entry name" value="MS_channel_1st"/>
    <property type="match status" value="1"/>
</dbReference>
<evidence type="ECO:0000313" key="11">
    <source>
        <dbReference type="Proteomes" id="UP000317430"/>
    </source>
</evidence>
<reference evidence="10 11" key="1">
    <citation type="submission" date="2019-08" db="EMBL/GenBank/DDBJ databases">
        <authorList>
            <person name="Lei W."/>
        </authorList>
    </citation>
    <scope>NUCLEOTIDE SEQUENCE [LARGE SCALE GENOMIC DNA]</scope>
    <source>
        <strain evidence="10 11">CCUG 66496</strain>
    </source>
</reference>
<proteinExistence type="inferred from homology"/>
<evidence type="ECO:0000259" key="8">
    <source>
        <dbReference type="Pfam" id="PF00924"/>
    </source>
</evidence>
<evidence type="ECO:0000313" key="10">
    <source>
        <dbReference type="EMBL" id="TWS97382.1"/>
    </source>
</evidence>